<evidence type="ECO:0000256" key="2">
    <source>
        <dbReference type="ARBA" id="ARBA00004651"/>
    </source>
</evidence>
<dbReference type="SMART" id="SM00388">
    <property type="entry name" value="HisKA"/>
    <property type="match status" value="1"/>
</dbReference>
<comment type="caution">
    <text evidence="16">The sequence shown here is derived from an EMBL/GenBank/DDBJ whole genome shotgun (WGS) entry which is preliminary data.</text>
</comment>
<evidence type="ECO:0000256" key="8">
    <source>
        <dbReference type="ARBA" id="ARBA00022777"/>
    </source>
</evidence>
<keyword evidence="4" id="KW-1003">Cell membrane</keyword>
<dbReference type="InterPro" id="IPR036890">
    <property type="entry name" value="HATPase_C_sf"/>
</dbReference>
<feature type="transmembrane region" description="Helical" evidence="12">
    <location>
        <begin position="211"/>
        <end position="233"/>
    </location>
</feature>
<feature type="domain" description="PAC" evidence="15">
    <location>
        <begin position="878"/>
        <end position="930"/>
    </location>
</feature>
<dbReference type="InterPro" id="IPR000014">
    <property type="entry name" value="PAS"/>
</dbReference>
<dbReference type="Gene3D" id="3.30.565.10">
    <property type="entry name" value="Histidine kinase-like ATPase, C-terminal domain"/>
    <property type="match status" value="1"/>
</dbReference>
<evidence type="ECO:0000259" key="13">
    <source>
        <dbReference type="PROSITE" id="PS50109"/>
    </source>
</evidence>
<dbReference type="InterPro" id="IPR004358">
    <property type="entry name" value="Sig_transdc_His_kin-like_C"/>
</dbReference>
<dbReference type="Pfam" id="PF05231">
    <property type="entry name" value="MASE1"/>
    <property type="match status" value="1"/>
</dbReference>
<dbReference type="Pfam" id="PF02518">
    <property type="entry name" value="HATPase_c"/>
    <property type="match status" value="1"/>
</dbReference>
<dbReference type="NCBIfam" id="TIGR00229">
    <property type="entry name" value="sensory_box"/>
    <property type="match status" value="2"/>
</dbReference>
<dbReference type="InterPro" id="IPR005467">
    <property type="entry name" value="His_kinase_dom"/>
</dbReference>
<feature type="transmembrane region" description="Helical" evidence="12">
    <location>
        <begin position="133"/>
        <end position="155"/>
    </location>
</feature>
<comment type="catalytic activity">
    <reaction evidence="1">
        <text>ATP + protein L-histidine = ADP + protein N-phospho-L-histidine.</text>
        <dbReference type="EC" id="2.7.13.3"/>
    </reaction>
</comment>
<dbReference type="Pfam" id="PF13188">
    <property type="entry name" value="PAS_8"/>
    <property type="match status" value="1"/>
</dbReference>
<dbReference type="Pfam" id="PF08447">
    <property type="entry name" value="PAS_3"/>
    <property type="match status" value="1"/>
</dbReference>
<dbReference type="InterPro" id="IPR050736">
    <property type="entry name" value="Sensor_HK_Regulatory"/>
</dbReference>
<dbReference type="InterPro" id="IPR035965">
    <property type="entry name" value="PAS-like_dom_sf"/>
</dbReference>
<dbReference type="EMBL" id="BNAB01000001">
    <property type="protein sequence ID" value="GHD98635.1"/>
    <property type="molecule type" value="Genomic_DNA"/>
</dbReference>
<dbReference type="Pfam" id="PF00512">
    <property type="entry name" value="HisKA"/>
    <property type="match status" value="1"/>
</dbReference>
<dbReference type="InterPro" id="IPR042240">
    <property type="entry name" value="CHASE_sf"/>
</dbReference>
<dbReference type="SMART" id="SM00091">
    <property type="entry name" value="PAS"/>
    <property type="match status" value="3"/>
</dbReference>
<dbReference type="SMART" id="SM00387">
    <property type="entry name" value="HATPase_c"/>
    <property type="match status" value="1"/>
</dbReference>
<dbReference type="CDD" id="cd00130">
    <property type="entry name" value="PAS"/>
    <property type="match status" value="3"/>
</dbReference>
<comment type="subcellular location">
    <subcellularLocation>
        <location evidence="2">Cell membrane</location>
        <topology evidence="2">Multi-pass membrane protein</topology>
    </subcellularLocation>
</comment>
<dbReference type="PROSITE" id="PS50112">
    <property type="entry name" value="PAS"/>
    <property type="match status" value="1"/>
</dbReference>
<dbReference type="Gene3D" id="1.10.287.130">
    <property type="match status" value="1"/>
</dbReference>
<feature type="transmembrane region" description="Helical" evidence="12">
    <location>
        <begin position="92"/>
        <end position="113"/>
    </location>
</feature>
<keyword evidence="5" id="KW-0597">Phosphoprotein</keyword>
<feature type="transmembrane region" description="Helical" evidence="12">
    <location>
        <begin position="16"/>
        <end position="37"/>
    </location>
</feature>
<dbReference type="Proteomes" id="UP000199541">
    <property type="component" value="Unassembled WGS sequence"/>
</dbReference>
<dbReference type="EMBL" id="FNOB01000001">
    <property type="protein sequence ID" value="SDW09506.1"/>
    <property type="molecule type" value="Genomic_DNA"/>
</dbReference>
<dbReference type="InterPro" id="IPR003661">
    <property type="entry name" value="HisK_dim/P_dom"/>
</dbReference>
<feature type="domain" description="PAS" evidence="14">
    <location>
        <begin position="804"/>
        <end position="874"/>
    </location>
</feature>
<dbReference type="Pfam" id="PF03924">
    <property type="entry name" value="CHASE"/>
    <property type="match status" value="1"/>
</dbReference>
<keyword evidence="18" id="KW-1185">Reference proteome</keyword>
<dbReference type="PANTHER" id="PTHR43711:SF1">
    <property type="entry name" value="HISTIDINE KINASE 1"/>
    <property type="match status" value="1"/>
</dbReference>
<dbReference type="InterPro" id="IPR007895">
    <property type="entry name" value="MASE1"/>
</dbReference>
<dbReference type="SMART" id="SM01079">
    <property type="entry name" value="CHASE"/>
    <property type="match status" value="1"/>
</dbReference>
<dbReference type="Pfam" id="PF00989">
    <property type="entry name" value="PAS"/>
    <property type="match status" value="1"/>
</dbReference>
<keyword evidence="7 12" id="KW-0812">Transmembrane</keyword>
<keyword evidence="8" id="KW-0418">Kinase</keyword>
<dbReference type="InterPro" id="IPR036097">
    <property type="entry name" value="HisK_dim/P_sf"/>
</dbReference>
<dbReference type="GO" id="GO:0006355">
    <property type="term" value="P:regulation of DNA-templated transcription"/>
    <property type="evidence" value="ECO:0007669"/>
    <property type="project" value="InterPro"/>
</dbReference>
<proteinExistence type="predicted"/>
<dbReference type="SUPFAM" id="SSF55785">
    <property type="entry name" value="PYP-like sensor domain (PAS domain)"/>
    <property type="match status" value="3"/>
</dbReference>
<sequence length="1157" mass="123551">MSTTAEPSYDAPARVAANWGMLLVIYVVLSCSGLVLRPSYADALALPRGAALALAILLLFGRRRWPIVLLGAILARLIVSAASGAGLDAVPIASAIAIALLTTLQAVAGEAILRRCFGTPINIQGRAHLLRGFLLVGPALGIMTASAGIAIFGLFGQITLSGLIGNWLAWWVGDSIAILTVTTLIMLWPGQAPSPIRWQGDPLPRLQRASLAYVLGSFAITLAAWQVMTALMVHDQRNQFDTRVRDLRHVVERRLSAYALGLAGAAQLFKAQGQVSAAQWQGYLHAIDLSKRLPGLGGIGFAVPAGGGVGADRTTGATVDAAPAAAAKHPGGATIAIRQFASGAAYPGLPRAGIALVPAWRAAAEAARDSGEIRLSGPGPSSSSSSSAQAGAGVSQALLFAPVYRPAPDAGGRPGAARDRRGTFLGWVFAPVVYAKLLSSAASAGSRDLRVALYDGAATGPDSLVNAEPGDGRRPIYRDVSRISAFGRTWTLASHSTAAFENTANRIGPSSILAAGVAFTTMLTIYLLSLGRREDRISQEVRARTRELAARIEENRSIIQTPNANIALLDGAGTILFANESFKKLFAAPGDILTGRPLPDLLGGAVRDHFDSTRQQQSPADFRAEVRATRTGGMALVLDVQINTWNTADGLRRHTCLITDVSDKRRVEQALLEARNRLDLALTGAKIGVLEFDLATDTAVASPTWMRICGFDPAAQIDPRAEFMRHLRPEDRAKLEASDRACIEGRTERSICEVRFRRAEGDWRWIRSESVAGARDAEGRAASLISAMTDVTELEQHREALRQSEERFRSAFEAAPVGMAIIAPDGRFLKVNDALTRMVGIQASMADSQPFHHFLHPDDRRRVRGMVASVLEGRRESFETELRALHANGSAIWGKLSLAAVRNHEGAPATFVIQVHDLTDQRRAERMKNEFIATVSHELRTPLTSISGSLDLVANGAAGTMPEKAQSMLSIARRNCRRLILLVNDILDMEKLASRKMTFDLAEASIPTLVHQAVANTRPLAAQAQVDFTLAAPDEDLIGRVDANRFQQVLTNLLSNAVKFSESGGSVEIATRRQGSMACVSVTDHGPGVPDSFRAKIFTAFSQADSSATRAKGGTGLGLSISRQIVEEMGGEIDFTSDPGTATTFWFTVPLVASPAS</sequence>
<dbReference type="GO" id="GO:0000155">
    <property type="term" value="F:phosphorelay sensor kinase activity"/>
    <property type="evidence" value="ECO:0007669"/>
    <property type="project" value="InterPro"/>
</dbReference>
<feature type="domain" description="Histidine kinase" evidence="13">
    <location>
        <begin position="934"/>
        <end position="1153"/>
    </location>
</feature>
<reference evidence="16" key="1">
    <citation type="journal article" date="2014" name="Int. J. Syst. Evol. Microbiol.">
        <title>Complete genome sequence of Corynebacterium casei LMG S-19264T (=DSM 44701T), isolated from a smear-ripened cheese.</title>
        <authorList>
            <consortium name="US DOE Joint Genome Institute (JGI-PGF)"/>
            <person name="Walter F."/>
            <person name="Albersmeier A."/>
            <person name="Kalinowski J."/>
            <person name="Ruckert C."/>
        </authorList>
    </citation>
    <scope>NUCLEOTIDE SEQUENCE</scope>
    <source>
        <strain evidence="16">CGMCC 1.10859</strain>
    </source>
</reference>
<evidence type="ECO:0000256" key="11">
    <source>
        <dbReference type="ARBA" id="ARBA00023136"/>
    </source>
</evidence>
<accession>A0AAN4UN61</accession>
<dbReference type="AlphaFoldDB" id="A0AAN4UN61"/>
<reference evidence="17 18" key="2">
    <citation type="submission" date="2016-10" db="EMBL/GenBank/DDBJ databases">
        <authorList>
            <person name="Varghese N."/>
            <person name="Submissions S."/>
        </authorList>
    </citation>
    <scope>NUCLEOTIDE SEQUENCE [LARGE SCALE GENOMIC DNA]</scope>
    <source>
        <strain evidence="17 18">DSM 24802</strain>
    </source>
</reference>
<feature type="transmembrane region" description="Helical" evidence="12">
    <location>
        <begin position="67"/>
        <end position="86"/>
    </location>
</feature>
<gene>
    <name evidence="16" type="ORF">GCM10008024_02940</name>
    <name evidence="17" type="ORF">SAMN05444006_101257</name>
</gene>
<evidence type="ECO:0000259" key="15">
    <source>
        <dbReference type="PROSITE" id="PS50113"/>
    </source>
</evidence>
<organism evidence="16 19">
    <name type="scientific">Allgaiera indica</name>
    <dbReference type="NCBI Taxonomy" id="765699"/>
    <lineage>
        <taxon>Bacteria</taxon>
        <taxon>Pseudomonadati</taxon>
        <taxon>Pseudomonadota</taxon>
        <taxon>Alphaproteobacteria</taxon>
        <taxon>Rhodobacterales</taxon>
        <taxon>Paracoccaceae</taxon>
        <taxon>Allgaiera</taxon>
    </lineage>
</organism>
<dbReference type="InterPro" id="IPR000700">
    <property type="entry name" value="PAS-assoc_C"/>
</dbReference>
<keyword evidence="11 12" id="KW-0472">Membrane</keyword>
<dbReference type="RefSeq" id="WP_051646148.1">
    <property type="nucleotide sequence ID" value="NZ_BNAB01000001.1"/>
</dbReference>
<dbReference type="PROSITE" id="PS50109">
    <property type="entry name" value="HIS_KIN"/>
    <property type="match status" value="1"/>
</dbReference>
<evidence type="ECO:0000313" key="18">
    <source>
        <dbReference type="Proteomes" id="UP000199541"/>
    </source>
</evidence>
<keyword evidence="9 12" id="KW-1133">Transmembrane helix</keyword>
<evidence type="ECO:0000313" key="19">
    <source>
        <dbReference type="Proteomes" id="UP000634647"/>
    </source>
</evidence>
<evidence type="ECO:0000256" key="4">
    <source>
        <dbReference type="ARBA" id="ARBA00022475"/>
    </source>
</evidence>
<dbReference type="CDD" id="cd00082">
    <property type="entry name" value="HisKA"/>
    <property type="match status" value="1"/>
</dbReference>
<protein>
    <recommendedName>
        <fullName evidence="3">histidine kinase</fullName>
        <ecNumber evidence="3">2.7.13.3</ecNumber>
    </recommendedName>
</protein>
<dbReference type="CDD" id="cd16922">
    <property type="entry name" value="HATPase_EvgS-ArcB-TorS-like"/>
    <property type="match status" value="1"/>
</dbReference>
<dbReference type="Gene3D" id="3.30.450.350">
    <property type="entry name" value="CHASE domain"/>
    <property type="match status" value="1"/>
</dbReference>
<dbReference type="PANTHER" id="PTHR43711">
    <property type="entry name" value="TWO-COMPONENT HISTIDINE KINASE"/>
    <property type="match status" value="1"/>
</dbReference>
<evidence type="ECO:0000256" key="5">
    <source>
        <dbReference type="ARBA" id="ARBA00022553"/>
    </source>
</evidence>
<evidence type="ECO:0000256" key="1">
    <source>
        <dbReference type="ARBA" id="ARBA00000085"/>
    </source>
</evidence>
<dbReference type="InterPro" id="IPR013655">
    <property type="entry name" value="PAS_fold_3"/>
</dbReference>
<feature type="domain" description="PAC" evidence="15">
    <location>
        <begin position="750"/>
        <end position="803"/>
    </location>
</feature>
<reference evidence="16" key="3">
    <citation type="submission" date="2023-06" db="EMBL/GenBank/DDBJ databases">
        <authorList>
            <person name="Sun Q."/>
            <person name="Zhou Y."/>
        </authorList>
    </citation>
    <scope>NUCLEOTIDE SEQUENCE</scope>
    <source>
        <strain evidence="16">CGMCC 1.10859</strain>
    </source>
</reference>
<evidence type="ECO:0000256" key="12">
    <source>
        <dbReference type="SAM" id="Phobius"/>
    </source>
</evidence>
<evidence type="ECO:0000256" key="10">
    <source>
        <dbReference type="ARBA" id="ARBA00023012"/>
    </source>
</evidence>
<dbReference type="InterPro" id="IPR003594">
    <property type="entry name" value="HATPase_dom"/>
</dbReference>
<evidence type="ECO:0000313" key="16">
    <source>
        <dbReference type="EMBL" id="GHD98635.1"/>
    </source>
</evidence>
<dbReference type="SUPFAM" id="SSF47384">
    <property type="entry name" value="Homodimeric domain of signal transducing histidine kinase"/>
    <property type="match status" value="1"/>
</dbReference>
<dbReference type="EC" id="2.7.13.3" evidence="3"/>
<evidence type="ECO:0000259" key="14">
    <source>
        <dbReference type="PROSITE" id="PS50112"/>
    </source>
</evidence>
<dbReference type="PROSITE" id="PS50113">
    <property type="entry name" value="PAC"/>
    <property type="match status" value="2"/>
</dbReference>
<dbReference type="PRINTS" id="PR00344">
    <property type="entry name" value="BCTRLSENSOR"/>
</dbReference>
<evidence type="ECO:0000256" key="6">
    <source>
        <dbReference type="ARBA" id="ARBA00022679"/>
    </source>
</evidence>
<dbReference type="InterPro" id="IPR001610">
    <property type="entry name" value="PAC"/>
</dbReference>
<dbReference type="SUPFAM" id="SSF55874">
    <property type="entry name" value="ATPase domain of HSP90 chaperone/DNA topoisomerase II/histidine kinase"/>
    <property type="match status" value="1"/>
</dbReference>
<evidence type="ECO:0000256" key="9">
    <source>
        <dbReference type="ARBA" id="ARBA00022989"/>
    </source>
</evidence>
<dbReference type="FunFam" id="3.30.565.10:FF:000006">
    <property type="entry name" value="Sensor histidine kinase WalK"/>
    <property type="match status" value="1"/>
</dbReference>
<dbReference type="Gene3D" id="3.30.450.20">
    <property type="entry name" value="PAS domain"/>
    <property type="match status" value="3"/>
</dbReference>
<evidence type="ECO:0000256" key="3">
    <source>
        <dbReference type="ARBA" id="ARBA00012438"/>
    </source>
</evidence>
<dbReference type="InterPro" id="IPR006189">
    <property type="entry name" value="CHASE_dom"/>
</dbReference>
<keyword evidence="10" id="KW-0902">Two-component regulatory system</keyword>
<evidence type="ECO:0000313" key="17">
    <source>
        <dbReference type="EMBL" id="SDW09506.1"/>
    </source>
</evidence>
<evidence type="ECO:0000256" key="7">
    <source>
        <dbReference type="ARBA" id="ARBA00022692"/>
    </source>
</evidence>
<dbReference type="SMART" id="SM00086">
    <property type="entry name" value="PAC"/>
    <property type="match status" value="2"/>
</dbReference>
<dbReference type="InterPro" id="IPR013767">
    <property type="entry name" value="PAS_fold"/>
</dbReference>
<dbReference type="GO" id="GO:0005886">
    <property type="term" value="C:plasma membrane"/>
    <property type="evidence" value="ECO:0007669"/>
    <property type="project" value="UniProtKB-SubCell"/>
</dbReference>
<feature type="transmembrane region" description="Helical" evidence="12">
    <location>
        <begin position="167"/>
        <end position="190"/>
    </location>
</feature>
<keyword evidence="6" id="KW-0808">Transferase</keyword>
<dbReference type="Proteomes" id="UP000634647">
    <property type="component" value="Unassembled WGS sequence"/>
</dbReference>
<name>A0AAN4UN61_9RHOB</name>
<dbReference type="FunFam" id="1.10.287.130:FF:000001">
    <property type="entry name" value="Two-component sensor histidine kinase"/>
    <property type="match status" value="1"/>
</dbReference>